<dbReference type="KEGG" id="osg:BST96_12675"/>
<dbReference type="OrthoDB" id="7346865at2"/>
<name>A0A1X9NCW9_9GAMM</name>
<sequence>MAKIISDNPVVKNIMESMVLLIEEQGGSIHKKIEIRCQNNELSLHSKLSSKLKDDVIFIPDSCLPSIDDFDFQLKGSVITCKAKTDSVVQSQQRIMELLVSLYSETNKFSNVEASIPALFYRDNPEITKSFNSFGHKLEGVAEIDGQALISAFFGTRVVSYYPFGEDSFRRNLLMPLIDSVNHYSRCFSLNTLSTDSQQGLSLPHQKIDGQGDQLFYRYLKMDAMRCFLNYGFFDQAALFVASVPTEITIKEHTFIIDNAQVFNTKKVYGEALLEQIRFYLPSVEHNGNTLELSSIYIPVSENAPVLRLVLQILALQALGISEPNETSQQYVKELEDHIIEATLDFYQSLMGLMSEDFQSENIAMDSALKNTIEFSVKLVQQYKYKMRNYPYIFNH</sequence>
<dbReference type="AlphaFoldDB" id="A0A1X9NCW9"/>
<dbReference type="Proteomes" id="UP000193450">
    <property type="component" value="Chromosome"/>
</dbReference>
<gene>
    <name evidence="1" type="ORF">BST96_12675</name>
</gene>
<accession>A0A1X9NCW9</accession>
<dbReference type="EMBL" id="CP019343">
    <property type="protein sequence ID" value="ARN74894.1"/>
    <property type="molecule type" value="Genomic_DNA"/>
</dbReference>
<reference evidence="1 2" key="1">
    <citation type="submission" date="2016-11" db="EMBL/GenBank/DDBJ databases">
        <title>Trade-off between light-utilization and light-protection in marine flavobacteria.</title>
        <authorList>
            <person name="Kumagai Y."/>
        </authorList>
    </citation>
    <scope>NUCLEOTIDE SEQUENCE [LARGE SCALE GENOMIC DNA]</scope>
    <source>
        <strain evidence="1 2">NBRC 107125</strain>
    </source>
</reference>
<organism evidence="1 2">
    <name type="scientific">Oceanicoccus sagamiensis</name>
    <dbReference type="NCBI Taxonomy" id="716816"/>
    <lineage>
        <taxon>Bacteria</taxon>
        <taxon>Pseudomonadati</taxon>
        <taxon>Pseudomonadota</taxon>
        <taxon>Gammaproteobacteria</taxon>
        <taxon>Cellvibrionales</taxon>
        <taxon>Spongiibacteraceae</taxon>
        <taxon>Oceanicoccus</taxon>
    </lineage>
</organism>
<dbReference type="RefSeq" id="WP_085759060.1">
    <property type="nucleotide sequence ID" value="NZ_CP019343.1"/>
</dbReference>
<evidence type="ECO:0000313" key="2">
    <source>
        <dbReference type="Proteomes" id="UP000193450"/>
    </source>
</evidence>
<proteinExistence type="predicted"/>
<evidence type="ECO:0000313" key="1">
    <source>
        <dbReference type="EMBL" id="ARN74894.1"/>
    </source>
</evidence>
<protein>
    <submittedName>
        <fullName evidence="1">Uncharacterized protein</fullName>
    </submittedName>
</protein>
<keyword evidence="2" id="KW-1185">Reference proteome</keyword>